<dbReference type="OrthoDB" id="53812at2"/>
<feature type="domain" description="PRC-barrel" evidence="1">
    <location>
        <begin position="91"/>
        <end position="158"/>
    </location>
</feature>
<evidence type="ECO:0000313" key="2">
    <source>
        <dbReference type="EMBL" id="PYE56649.1"/>
    </source>
</evidence>
<dbReference type="SUPFAM" id="SSF50346">
    <property type="entry name" value="PRC-barrel domain"/>
    <property type="match status" value="2"/>
</dbReference>
<name>A0A318SB87_9DEIO</name>
<dbReference type="InterPro" id="IPR027275">
    <property type="entry name" value="PRC-brl_dom"/>
</dbReference>
<comment type="caution">
    <text evidence="2">The sequence shown here is derived from an EMBL/GenBank/DDBJ whole genome shotgun (WGS) entry which is preliminary data.</text>
</comment>
<organism evidence="2 3">
    <name type="scientific">Deinococcus yavapaiensis KR-236</name>
    <dbReference type="NCBI Taxonomy" id="694435"/>
    <lineage>
        <taxon>Bacteria</taxon>
        <taxon>Thermotogati</taxon>
        <taxon>Deinococcota</taxon>
        <taxon>Deinococci</taxon>
        <taxon>Deinococcales</taxon>
        <taxon>Deinococcaceae</taxon>
        <taxon>Deinococcus</taxon>
    </lineage>
</organism>
<keyword evidence="3" id="KW-1185">Reference proteome</keyword>
<reference evidence="2 3" key="1">
    <citation type="submission" date="2018-06" db="EMBL/GenBank/DDBJ databases">
        <title>Genomic Encyclopedia of Type Strains, Phase IV (KMG-IV): sequencing the most valuable type-strain genomes for metagenomic binning, comparative biology and taxonomic classification.</title>
        <authorList>
            <person name="Goeker M."/>
        </authorList>
    </citation>
    <scope>NUCLEOTIDE SEQUENCE [LARGE SCALE GENOMIC DNA]</scope>
    <source>
        <strain evidence="2 3">DSM 18048</strain>
    </source>
</reference>
<dbReference type="EMBL" id="QJSX01000001">
    <property type="protein sequence ID" value="PYE56649.1"/>
    <property type="molecule type" value="Genomic_DNA"/>
</dbReference>
<dbReference type="Proteomes" id="UP000248326">
    <property type="component" value="Unassembled WGS sequence"/>
</dbReference>
<feature type="domain" description="PRC-barrel" evidence="1">
    <location>
        <begin position="4"/>
        <end position="72"/>
    </location>
</feature>
<evidence type="ECO:0000313" key="3">
    <source>
        <dbReference type="Proteomes" id="UP000248326"/>
    </source>
</evidence>
<dbReference type="InterPro" id="IPR011033">
    <property type="entry name" value="PRC_barrel-like_sf"/>
</dbReference>
<dbReference type="Gene3D" id="2.30.30.240">
    <property type="entry name" value="PRC-barrel domain"/>
    <property type="match status" value="2"/>
</dbReference>
<accession>A0A318SB87</accession>
<dbReference type="Pfam" id="PF05239">
    <property type="entry name" value="PRC"/>
    <property type="match status" value="2"/>
</dbReference>
<proteinExistence type="predicted"/>
<dbReference type="AlphaFoldDB" id="A0A318SB87"/>
<dbReference type="RefSeq" id="WP_110885111.1">
    <property type="nucleotide sequence ID" value="NZ_QJSX01000001.1"/>
</dbReference>
<sequence>MRKGKDIIGKPIVTLETGERVANVQDLVFDQRSNELLALLVDEGGWFRAARVVPLSAVRSFGEDAIVIGSPEQVVSATDLERVPDILNDDAKLLGTTLMTTDGKNLGRLADLYFDEISGKVVGYDVTGGLFADLSSGRSFVPAPETITFGSDVAMVPPETALAMEEAEPGGLQGAFNSAGQSLQSTYQNAAAATKERQRTFVVGKLAAREVTAPDGELIVAAGEPITEETAQFADEKGALNALFLAAGGGALQETFQNARDRVQERYEDLSTASKERQKDFVTGKVAGDDVTAPDGTIIVTKGDEIMPEMVDLAEQKGALPRLLAAAGGGLVQQGVSSAGERFDDLRENLGTASAERQREFLIGRTAEREVIASDGTLIVGRGAVINEFDVARAEQHAAVGTLLAAVTVGSLATGAENVRDNLASGLDTVSAHLSGAVDNLRARVVSDGAATSTATTATDGVVGRRVVTDVYGPAGILLAAQGQIVTPAVLQDARAHGREAELIAATRGGTAGTTATVSDRLAEGTQRVSEGASSLIDRAKEWINERAEQAQEANEQRRINNALGRPVTRVILDPSDNIILNVGEIVTHKAVEMARTGSVLDILLDSVSTDTAPLTPEDVRPHATGTAALQVEHDEPVRLNDDGTPRRV</sequence>
<gene>
    <name evidence="2" type="ORF">DES52_101454</name>
</gene>
<protein>
    <submittedName>
        <fullName evidence="2">Uncharacterized protein YrrD</fullName>
    </submittedName>
</protein>
<evidence type="ECO:0000259" key="1">
    <source>
        <dbReference type="Pfam" id="PF05239"/>
    </source>
</evidence>